<dbReference type="GO" id="GO:0005634">
    <property type="term" value="C:nucleus"/>
    <property type="evidence" value="ECO:0007669"/>
    <property type="project" value="TreeGrafter"/>
</dbReference>
<dbReference type="PANTHER" id="PTHR24006:SF796">
    <property type="entry name" value="UBL CARBOXYL-TERMINAL HYDROLASE 18-RELATED"/>
    <property type="match status" value="1"/>
</dbReference>
<dbReference type="PROSITE" id="PS50235">
    <property type="entry name" value="USP_3"/>
    <property type="match status" value="1"/>
</dbReference>
<organism evidence="2 3">
    <name type="scientific">Knipowitschia caucasica</name>
    <name type="common">Caucasian dwarf goby</name>
    <name type="synonym">Pomatoschistus caucasicus</name>
    <dbReference type="NCBI Taxonomy" id="637954"/>
    <lineage>
        <taxon>Eukaryota</taxon>
        <taxon>Metazoa</taxon>
        <taxon>Chordata</taxon>
        <taxon>Craniata</taxon>
        <taxon>Vertebrata</taxon>
        <taxon>Euteleostomi</taxon>
        <taxon>Actinopterygii</taxon>
        <taxon>Neopterygii</taxon>
        <taxon>Teleostei</taxon>
        <taxon>Neoteleostei</taxon>
        <taxon>Acanthomorphata</taxon>
        <taxon>Gobiaria</taxon>
        <taxon>Gobiiformes</taxon>
        <taxon>Gobioidei</taxon>
        <taxon>Gobiidae</taxon>
        <taxon>Gobiinae</taxon>
        <taxon>Knipowitschia</taxon>
    </lineage>
</organism>
<dbReference type="PANTHER" id="PTHR24006">
    <property type="entry name" value="UBIQUITIN CARBOXYL-TERMINAL HYDROLASE"/>
    <property type="match status" value="1"/>
</dbReference>
<proteinExistence type="predicted"/>
<dbReference type="AlphaFoldDB" id="A0AAV2IY18"/>
<dbReference type="GO" id="GO:0004843">
    <property type="term" value="F:cysteine-type deubiquitinase activity"/>
    <property type="evidence" value="ECO:0007669"/>
    <property type="project" value="InterPro"/>
</dbReference>
<dbReference type="InterPro" id="IPR038765">
    <property type="entry name" value="Papain-like_cys_pep_sf"/>
</dbReference>
<dbReference type="InterPro" id="IPR001394">
    <property type="entry name" value="Peptidase_C19_UCH"/>
</dbReference>
<dbReference type="SUPFAM" id="SSF54001">
    <property type="entry name" value="Cysteine proteinases"/>
    <property type="match status" value="1"/>
</dbReference>
<dbReference type="PROSITE" id="PS00973">
    <property type="entry name" value="USP_2"/>
    <property type="match status" value="1"/>
</dbReference>
<dbReference type="InterPro" id="IPR050164">
    <property type="entry name" value="Peptidase_C19"/>
</dbReference>
<dbReference type="CDD" id="cd02257">
    <property type="entry name" value="Peptidase_C19"/>
    <property type="match status" value="1"/>
</dbReference>
<evidence type="ECO:0000259" key="1">
    <source>
        <dbReference type="PROSITE" id="PS50235"/>
    </source>
</evidence>
<dbReference type="GO" id="GO:0005829">
    <property type="term" value="C:cytosol"/>
    <property type="evidence" value="ECO:0007669"/>
    <property type="project" value="TreeGrafter"/>
</dbReference>
<feature type="domain" description="USP" evidence="1">
    <location>
        <begin position="18"/>
        <end position="318"/>
    </location>
</feature>
<evidence type="ECO:0000313" key="3">
    <source>
        <dbReference type="Proteomes" id="UP001497482"/>
    </source>
</evidence>
<protein>
    <recommendedName>
        <fullName evidence="1">USP domain-containing protein</fullName>
    </recommendedName>
</protein>
<dbReference type="Proteomes" id="UP001497482">
    <property type="component" value="Chromosome 1"/>
</dbReference>
<dbReference type="InterPro" id="IPR018200">
    <property type="entry name" value="USP_CS"/>
</dbReference>
<dbReference type="EMBL" id="OZ035823">
    <property type="protein sequence ID" value="CAL1568515.1"/>
    <property type="molecule type" value="Genomic_DNA"/>
</dbReference>
<dbReference type="Pfam" id="PF00443">
    <property type="entry name" value="UCH"/>
    <property type="match status" value="1"/>
</dbReference>
<dbReference type="InterPro" id="IPR028889">
    <property type="entry name" value="USP"/>
</dbReference>
<keyword evidence="3" id="KW-1185">Reference proteome</keyword>
<dbReference type="Gene3D" id="3.90.70.10">
    <property type="entry name" value="Cysteine proteinases"/>
    <property type="match status" value="1"/>
</dbReference>
<gene>
    <name evidence="2" type="ORF">KC01_LOCUS1117</name>
</gene>
<evidence type="ECO:0000313" key="2">
    <source>
        <dbReference type="EMBL" id="CAL1568515.1"/>
    </source>
</evidence>
<sequence length="318" mass="36296">MSGRLWLWGYSRISSGIRGLSNICLCCCVNTLLQTLSATYELVESLGRWDVTHLRPDEDRNVPFELKKFFAAESASHKAFLHCLHRNGVQLHTQHDADEVFLVILNLIKNQMDDKNLAEEIQNLYKISLESHVQCLRCDSVQTKQSYLLSLPLHVEEAHTSLEQSLALFFQEHELKGINCCFCVQCTDKTPSKQGVQLLSLPPIMCIQLKRYRNNAGFTQKLDNEVTFPETIDFSKAVPQAFSNNFSQTGCLYNLYAVVVHSGSAGCGHYTAYVRHKESQGWFYADDSHTHQVSWEKVQSSYGGKHRQTAYMLMYRKA</sequence>
<reference evidence="2 3" key="1">
    <citation type="submission" date="2024-04" db="EMBL/GenBank/DDBJ databases">
        <authorList>
            <person name="Waldvogel A.-M."/>
            <person name="Schoenle A."/>
        </authorList>
    </citation>
    <scope>NUCLEOTIDE SEQUENCE [LARGE SCALE GENOMIC DNA]</scope>
</reference>
<accession>A0AAV2IY18</accession>
<name>A0AAV2IY18_KNICA</name>
<dbReference type="GO" id="GO:0016579">
    <property type="term" value="P:protein deubiquitination"/>
    <property type="evidence" value="ECO:0007669"/>
    <property type="project" value="InterPro"/>
</dbReference>